<dbReference type="RefSeq" id="WP_125664708.1">
    <property type="nucleotide sequence ID" value="NZ_AP019308.1"/>
</dbReference>
<dbReference type="InterPro" id="IPR029066">
    <property type="entry name" value="PLP-binding_barrel"/>
</dbReference>
<dbReference type="AlphaFoldDB" id="A0A3G9J139"/>
<comment type="similarity">
    <text evidence="1">Belongs to the DSD1 family.</text>
</comment>
<dbReference type="PANTHER" id="PTHR28004:SF2">
    <property type="entry name" value="D-SERINE DEHYDRATASE"/>
    <property type="match status" value="1"/>
</dbReference>
<dbReference type="Pfam" id="PF14031">
    <property type="entry name" value="D-ser_dehydrat"/>
    <property type="match status" value="1"/>
</dbReference>
<gene>
    <name evidence="3" type="ORF">Back11_58210</name>
</gene>
<evidence type="ECO:0000313" key="3">
    <source>
        <dbReference type="EMBL" id="BBH24476.1"/>
    </source>
</evidence>
<organism evidence="3 4">
    <name type="scientific">Paenibacillus baekrokdamisoli</name>
    <dbReference type="NCBI Taxonomy" id="1712516"/>
    <lineage>
        <taxon>Bacteria</taxon>
        <taxon>Bacillati</taxon>
        <taxon>Bacillota</taxon>
        <taxon>Bacilli</taxon>
        <taxon>Bacillales</taxon>
        <taxon>Paenibacillaceae</taxon>
        <taxon>Paenibacillus</taxon>
    </lineage>
</organism>
<dbReference type="EMBL" id="AP019308">
    <property type="protein sequence ID" value="BBH24476.1"/>
    <property type="molecule type" value="Genomic_DNA"/>
</dbReference>
<name>A0A3G9J139_9BACL</name>
<dbReference type="SMART" id="SM01119">
    <property type="entry name" value="D-ser_dehydrat"/>
    <property type="match status" value="1"/>
</dbReference>
<dbReference type="PANTHER" id="PTHR28004">
    <property type="entry name" value="ZGC:162816-RELATED"/>
    <property type="match status" value="1"/>
</dbReference>
<evidence type="ECO:0000256" key="2">
    <source>
        <dbReference type="ARBA" id="ARBA00023239"/>
    </source>
</evidence>
<dbReference type="InterPro" id="IPR026956">
    <property type="entry name" value="D-ser_dehydrat-like_dom"/>
</dbReference>
<reference evidence="3 4" key="1">
    <citation type="submission" date="2018-11" db="EMBL/GenBank/DDBJ databases">
        <title>Complete genome sequence of Paenibacillus baekrokdamisoli strain KCTC 33723.</title>
        <authorList>
            <person name="Kang S.W."/>
            <person name="Lee K.C."/>
            <person name="Kim K.K."/>
            <person name="Kim J.S."/>
            <person name="Kim D.S."/>
            <person name="Ko S.H."/>
            <person name="Yang S.H."/>
            <person name="Lee J.S."/>
        </authorList>
    </citation>
    <scope>NUCLEOTIDE SEQUENCE [LARGE SCALE GENOMIC DNA]</scope>
    <source>
        <strain evidence="3 4">KCTC 33723</strain>
    </source>
</reference>
<proteinExistence type="inferred from homology"/>
<dbReference type="OrthoDB" id="9788869at2"/>
<accession>A0A3G9J139</accession>
<evidence type="ECO:0000313" key="4">
    <source>
        <dbReference type="Proteomes" id="UP000275368"/>
    </source>
</evidence>
<protein>
    <submittedName>
        <fullName evidence="3">Alanine racemase</fullName>
    </submittedName>
</protein>
<dbReference type="Proteomes" id="UP000275368">
    <property type="component" value="Chromosome"/>
</dbReference>
<dbReference type="Gene3D" id="2.40.37.20">
    <property type="entry name" value="D-serine dehydratase-like domain"/>
    <property type="match status" value="1"/>
</dbReference>
<dbReference type="InterPro" id="IPR051466">
    <property type="entry name" value="D-amino_acid_metab_enzyme"/>
</dbReference>
<dbReference type="KEGG" id="pbk:Back11_58210"/>
<evidence type="ECO:0000256" key="1">
    <source>
        <dbReference type="ARBA" id="ARBA00005323"/>
    </source>
</evidence>
<dbReference type="GO" id="GO:0008721">
    <property type="term" value="F:D-serine ammonia-lyase activity"/>
    <property type="evidence" value="ECO:0007669"/>
    <property type="project" value="TreeGrafter"/>
</dbReference>
<dbReference type="InterPro" id="IPR001608">
    <property type="entry name" value="Ala_racemase_N"/>
</dbReference>
<dbReference type="GO" id="GO:0036088">
    <property type="term" value="P:D-serine catabolic process"/>
    <property type="evidence" value="ECO:0007669"/>
    <property type="project" value="TreeGrafter"/>
</dbReference>
<dbReference type="InterPro" id="IPR042208">
    <property type="entry name" value="D-ser_dehydrat-like_sf"/>
</dbReference>
<keyword evidence="4" id="KW-1185">Reference proteome</keyword>
<dbReference type="Gene3D" id="3.20.20.10">
    <property type="entry name" value="Alanine racemase"/>
    <property type="match status" value="1"/>
</dbReference>
<dbReference type="Pfam" id="PF01168">
    <property type="entry name" value="Ala_racemase_N"/>
    <property type="match status" value="1"/>
</dbReference>
<sequence length="363" mass="39528">MLETPYVLINEQKMKRNIVRMAEAVNHQGVQLRPHVKTHKIPDFAMLQLEAGAVGITVAKVAEAEIMASHGITDIFVAYPIVVPSKIKRVIQLARTIRIIVGVDSLEGAKRLSEAAIESDISLEVRLEIDTGLYRTGIAQEKALELALQIQQLSNLRLTGIFTYRGAMLKGLPTLDIRQAGLEEGLLMATLANELRVNGIEVTDVSVGSTPTGLSAAEVQGVTEVRPGTYVFHDRMQTQLGVCSLEEVAAAVIATIVSMPSEDRLIIDGGSKTFATDVQPGNKPLDLVGFGYIVNAPGAVLERMNEEHGIITIDKGHSFQIGDTLEIIPNHICSTINLHNQVYLQKNDHTIEKIIVLGRGMLH</sequence>
<keyword evidence="2" id="KW-0456">Lyase</keyword>
<dbReference type="SUPFAM" id="SSF51419">
    <property type="entry name" value="PLP-binding barrel"/>
    <property type="match status" value="1"/>
</dbReference>